<name>A0ABP0TRJ2_9BRYO</name>
<protein>
    <submittedName>
        <fullName evidence="1">Uncharacterized protein</fullName>
    </submittedName>
</protein>
<reference evidence="1" key="1">
    <citation type="submission" date="2024-02" db="EMBL/GenBank/DDBJ databases">
        <authorList>
            <consortium name="ELIXIR-Norway"/>
            <consortium name="Elixir Norway"/>
        </authorList>
    </citation>
    <scope>NUCLEOTIDE SEQUENCE</scope>
</reference>
<gene>
    <name evidence="1" type="ORF">CSSPTR1EN2_LOCUS6543</name>
</gene>
<proteinExistence type="predicted"/>
<dbReference type="Proteomes" id="UP001497512">
    <property type="component" value="Chromosome 13"/>
</dbReference>
<evidence type="ECO:0000313" key="1">
    <source>
        <dbReference type="EMBL" id="CAK9202710.1"/>
    </source>
</evidence>
<dbReference type="EMBL" id="OZ019905">
    <property type="protein sequence ID" value="CAK9202710.1"/>
    <property type="molecule type" value="Genomic_DNA"/>
</dbReference>
<keyword evidence="2" id="KW-1185">Reference proteome</keyword>
<organism evidence="1 2">
    <name type="scientific">Sphagnum troendelagicum</name>
    <dbReference type="NCBI Taxonomy" id="128251"/>
    <lineage>
        <taxon>Eukaryota</taxon>
        <taxon>Viridiplantae</taxon>
        <taxon>Streptophyta</taxon>
        <taxon>Embryophyta</taxon>
        <taxon>Bryophyta</taxon>
        <taxon>Sphagnophytina</taxon>
        <taxon>Sphagnopsida</taxon>
        <taxon>Sphagnales</taxon>
        <taxon>Sphagnaceae</taxon>
        <taxon>Sphagnum</taxon>
    </lineage>
</organism>
<evidence type="ECO:0000313" key="2">
    <source>
        <dbReference type="Proteomes" id="UP001497512"/>
    </source>
</evidence>
<sequence>MSIAKSLSETSHLGPGKPLGALNRLCLARIRASGSLNLLAPVGKPCPWVLGLAQAAAEETSSLFAFALVPCPWIPGFPQAAELMVPCYS</sequence>
<accession>A0ABP0TRJ2</accession>